<protein>
    <recommendedName>
        <fullName evidence="4">SGNH hydrolase-type esterase domain-containing protein</fullName>
    </recommendedName>
</protein>
<proteinExistence type="predicted"/>
<feature type="signal peptide" evidence="1">
    <location>
        <begin position="1"/>
        <end position="22"/>
    </location>
</feature>
<accession>A0A975FZL1</accession>
<dbReference type="AlphaFoldDB" id="A0A975FZL1"/>
<dbReference type="KEGG" id="caul:KCG34_23985"/>
<evidence type="ECO:0000313" key="3">
    <source>
        <dbReference type="Proteomes" id="UP000676409"/>
    </source>
</evidence>
<feature type="chain" id="PRO_5036948993" description="SGNH hydrolase-type esterase domain-containing protein" evidence="1">
    <location>
        <begin position="23"/>
        <end position="411"/>
    </location>
</feature>
<keyword evidence="3" id="KW-1185">Reference proteome</keyword>
<evidence type="ECO:0008006" key="4">
    <source>
        <dbReference type="Google" id="ProtNLM"/>
    </source>
</evidence>
<evidence type="ECO:0000313" key="2">
    <source>
        <dbReference type="EMBL" id="QUD88054.1"/>
    </source>
</evidence>
<name>A0A975FZL1_9CAUL</name>
<dbReference type="Proteomes" id="UP000676409">
    <property type="component" value="Chromosome"/>
</dbReference>
<keyword evidence="1" id="KW-0732">Signal</keyword>
<evidence type="ECO:0000256" key="1">
    <source>
        <dbReference type="SAM" id="SignalP"/>
    </source>
</evidence>
<organism evidence="2 3">
    <name type="scientific">Phenylobacterium montanum</name>
    <dbReference type="NCBI Taxonomy" id="2823693"/>
    <lineage>
        <taxon>Bacteria</taxon>
        <taxon>Pseudomonadati</taxon>
        <taxon>Pseudomonadota</taxon>
        <taxon>Alphaproteobacteria</taxon>
        <taxon>Caulobacterales</taxon>
        <taxon>Caulobacteraceae</taxon>
        <taxon>Phenylobacterium</taxon>
    </lineage>
</organism>
<sequence>MRTLIGLVITFLAFFCARLANAGGYVPPLVPTDMLAGQRLQTGDSMVALFSAASTGGNTRTGPWHYAFRRKIPLGTLNGATSYYQCRLTFSNWVQGPGANLVVSGSANTSGSPTITVSSTAGIWAGQIISMTGFPAGTKVASITDSTHVVANQNATSTNSSVVAAFTSTPNYYGNAAGEVDTIGDPLVIGNVGFLPTWNSGAQPIQVYFDGQKSVQVPAGASVDSDWFAVNLVPSTSIAAEERHDVWYDNQTSLYGNEAMRLDLGEAYDYAGEIQPISGTSIDQSLPLSPSYSKTTAIYGYGPTTLTCRSNVPVNANRSFAIVGDSKGRGAWDVFLAPGTTSLIQYGDSSGNVGWISRLLANNGFNYINTSQSSKWMANFVSNPSNTLDLIRRGSVTDAILALGVNDIANG</sequence>
<reference evidence="2" key="1">
    <citation type="submission" date="2021-04" db="EMBL/GenBank/DDBJ databases">
        <title>The complete genome sequence of Caulobacter sp. S6.</title>
        <authorList>
            <person name="Tang Y."/>
            <person name="Ouyang W."/>
            <person name="Liu Q."/>
            <person name="Huang B."/>
            <person name="Guo Z."/>
            <person name="Lei P."/>
        </authorList>
    </citation>
    <scope>NUCLEOTIDE SEQUENCE</scope>
    <source>
        <strain evidence="2">S6</strain>
    </source>
</reference>
<gene>
    <name evidence="2" type="ORF">KCG34_23985</name>
</gene>
<dbReference type="RefSeq" id="WP_211938105.1">
    <property type="nucleotide sequence ID" value="NZ_CP073078.1"/>
</dbReference>
<dbReference type="EMBL" id="CP073078">
    <property type="protein sequence ID" value="QUD88054.1"/>
    <property type="molecule type" value="Genomic_DNA"/>
</dbReference>